<name>A0A369CDN6_9GAMM</name>
<feature type="transmembrane region" description="Helical" evidence="1">
    <location>
        <begin position="962"/>
        <end position="981"/>
    </location>
</feature>
<dbReference type="Gene3D" id="3.30.70.1320">
    <property type="entry name" value="Multidrug efflux transporter AcrB pore domain like"/>
    <property type="match status" value="1"/>
</dbReference>
<dbReference type="SUPFAM" id="SSF82714">
    <property type="entry name" value="Multidrug efflux transporter AcrB TolC docking domain, DN and DC subdomains"/>
    <property type="match status" value="2"/>
</dbReference>
<feature type="transmembrane region" description="Helical" evidence="1">
    <location>
        <begin position="384"/>
        <end position="409"/>
    </location>
</feature>
<dbReference type="InterPro" id="IPR027463">
    <property type="entry name" value="AcrB_DN_DC_subdom"/>
</dbReference>
<dbReference type="Proteomes" id="UP000252707">
    <property type="component" value="Unassembled WGS sequence"/>
</dbReference>
<reference evidence="2 3" key="1">
    <citation type="submission" date="2018-07" db="EMBL/GenBank/DDBJ databases">
        <title>Genomic Encyclopedia of Type Strains, Phase IV (KMG-IV): sequencing the most valuable type-strain genomes for metagenomic binning, comparative biology and taxonomic classification.</title>
        <authorList>
            <person name="Goeker M."/>
        </authorList>
    </citation>
    <scope>NUCLEOTIDE SEQUENCE [LARGE SCALE GENOMIC DNA]</scope>
    <source>
        <strain evidence="2 3">DSM 26407</strain>
    </source>
</reference>
<protein>
    <submittedName>
        <fullName evidence="2">HAE1 family hydrophobic/amphiphilic exporter-1</fullName>
    </submittedName>
</protein>
<feature type="transmembrane region" description="Helical" evidence="1">
    <location>
        <begin position="332"/>
        <end position="351"/>
    </location>
</feature>
<dbReference type="InterPro" id="IPR001036">
    <property type="entry name" value="Acrflvin-R"/>
</dbReference>
<dbReference type="GO" id="GO:0005886">
    <property type="term" value="C:plasma membrane"/>
    <property type="evidence" value="ECO:0007669"/>
    <property type="project" value="TreeGrafter"/>
</dbReference>
<dbReference type="GO" id="GO:0042910">
    <property type="term" value="F:xenobiotic transmembrane transporter activity"/>
    <property type="evidence" value="ECO:0007669"/>
    <property type="project" value="TreeGrafter"/>
</dbReference>
<dbReference type="Gene3D" id="3.30.70.1430">
    <property type="entry name" value="Multidrug efflux transporter AcrB pore domain"/>
    <property type="match status" value="2"/>
</dbReference>
<sequence length="1036" mass="112683">MSWPRFSLTYRYTVFATLIAVVVFGVVARFSLPVQLFPDTDPPVVTVITDYPGVAATDVGKNLSKILEEEFAGIDGVARVTSTSQTGLSVVKVEFHYDRRVGEAAVDVQNAISRVRSNLPPRIGEPQVLQFSSSDKPILTLAISSGSLSLEAVRELADNPVSDRLQLVPGVAAVDVFGGHKYELHVAVQRDRLRAYDLELGQVAEALAGWNLTASGGRIQSGSREAVVRFDMPLRDTGDAGQLIIAHRQGREIRLADVADVSLTSHEARSAYHYNGEPAIAVQILKRDEANTVRVAEQVRDAVASLEREMPQLRFTLADDDSAFTELVIDNMTTSVFTAIILVILLIFLFLAHLRQAAIIAISIPVSFLMTFVLMWMANIDLNMVTMSAIILAIGLLVDDSIVVLENVHRHLAMPGKTPLRAALEGTEEIFLADLSGTVTTLAVLIPLVFLGGFVGKLFAPLAWTLAFALASSFVVSVTLIPVLTALWLHPEDNGETRLARWVAPFNNFMDGLKDGYLALLEVALRRPWRTLAVTLLLLVASARLMAFVGSEMLPKFDAGNFRVQIDTIPGMPLEQTLEAVSAVEQLLLAEPEVIGVSTQTGYEPGGHYLGNRGAMGVNQAEITVNLTPRTERTDSIWTIMERTRAGIERVPGITLAVLKEQGGTARSTTTAPIDVRLSGPDPVVLDQLGSAVLDRIRNVPGVRDPYKNWALDTPEVNVVIDRERAAELGLNGEAIAARAYEAMEGSVVTPYRQDRHRDLDVFLRYADADRDHLGDLGDLHLQVPGGTLPLRDVAQLEERLGPRIVTREDFQQTLDVLGYQYGRPLSETIADVQTALADLELPADYSLAITGEQSDFQDARKRMLAALAAGLLAVYLVLVAQFRSFKHPFTIMAAVPLQFIGAAAALLVAGKYLSMPALLGIILLVGTVVNNSIVLIDYVLQRRRAGMAIRAAIIESVHVRYRPIMMTALSDVAGMLPLAMELAVGAERFSPIATVVIGGILAATLLTLVIIPVLIFLVERRAPDPRTADPLLETL</sequence>
<proteinExistence type="predicted"/>
<feature type="transmembrane region" description="Helical" evidence="1">
    <location>
        <begin position="358"/>
        <end position="378"/>
    </location>
</feature>
<dbReference type="PANTHER" id="PTHR32063">
    <property type="match status" value="1"/>
</dbReference>
<dbReference type="Pfam" id="PF00873">
    <property type="entry name" value="ACR_tran"/>
    <property type="match status" value="1"/>
</dbReference>
<dbReference type="Gene3D" id="1.20.1640.10">
    <property type="entry name" value="Multidrug efflux transporter AcrB transmembrane domain"/>
    <property type="match status" value="2"/>
</dbReference>
<feature type="transmembrane region" description="Helical" evidence="1">
    <location>
        <begin position="12"/>
        <end position="32"/>
    </location>
</feature>
<organism evidence="2 3">
    <name type="scientific">Thioalbus denitrificans</name>
    <dbReference type="NCBI Taxonomy" id="547122"/>
    <lineage>
        <taxon>Bacteria</taxon>
        <taxon>Pseudomonadati</taxon>
        <taxon>Pseudomonadota</taxon>
        <taxon>Gammaproteobacteria</taxon>
        <taxon>Chromatiales</taxon>
        <taxon>Ectothiorhodospiraceae</taxon>
        <taxon>Thioalbus</taxon>
    </lineage>
</organism>
<dbReference type="PRINTS" id="PR00702">
    <property type="entry name" value="ACRIFLAVINRP"/>
</dbReference>
<feature type="transmembrane region" description="Helical" evidence="1">
    <location>
        <begin position="916"/>
        <end position="941"/>
    </location>
</feature>
<accession>A0A369CDN6</accession>
<evidence type="ECO:0000313" key="3">
    <source>
        <dbReference type="Proteomes" id="UP000252707"/>
    </source>
</evidence>
<dbReference type="AlphaFoldDB" id="A0A369CDN6"/>
<dbReference type="RefSeq" id="WP_114278934.1">
    <property type="nucleotide sequence ID" value="NZ_QPJY01000002.1"/>
</dbReference>
<feature type="transmembrane region" description="Helical" evidence="1">
    <location>
        <begin position="890"/>
        <end position="910"/>
    </location>
</feature>
<keyword evidence="1" id="KW-1133">Transmembrane helix</keyword>
<dbReference type="PANTHER" id="PTHR32063:SF0">
    <property type="entry name" value="SWARMING MOTILITY PROTEIN SWRC"/>
    <property type="match status" value="1"/>
</dbReference>
<evidence type="ECO:0000313" key="2">
    <source>
        <dbReference type="EMBL" id="RCX32120.1"/>
    </source>
</evidence>
<comment type="caution">
    <text evidence="2">The sequence shown here is derived from an EMBL/GenBank/DDBJ whole genome shotgun (WGS) entry which is preliminary data.</text>
</comment>
<feature type="transmembrane region" description="Helical" evidence="1">
    <location>
        <begin position="864"/>
        <end position="883"/>
    </location>
</feature>
<evidence type="ECO:0000256" key="1">
    <source>
        <dbReference type="SAM" id="Phobius"/>
    </source>
</evidence>
<keyword evidence="1" id="KW-0812">Transmembrane</keyword>
<feature type="transmembrane region" description="Helical" evidence="1">
    <location>
        <begin position="430"/>
        <end position="456"/>
    </location>
</feature>
<dbReference type="Gene3D" id="3.30.70.1440">
    <property type="entry name" value="Multidrug efflux transporter AcrB pore domain"/>
    <property type="match status" value="1"/>
</dbReference>
<dbReference type="SUPFAM" id="SSF82693">
    <property type="entry name" value="Multidrug efflux transporter AcrB pore domain, PN1, PN2, PC1 and PC2 subdomains"/>
    <property type="match status" value="3"/>
</dbReference>
<feature type="transmembrane region" description="Helical" evidence="1">
    <location>
        <begin position="993"/>
        <end position="1019"/>
    </location>
</feature>
<keyword evidence="1" id="KW-0472">Membrane</keyword>
<dbReference type="Gene3D" id="3.30.2090.10">
    <property type="entry name" value="Multidrug efflux transporter AcrB TolC docking domain, DN and DC subdomains"/>
    <property type="match status" value="2"/>
</dbReference>
<dbReference type="SUPFAM" id="SSF82866">
    <property type="entry name" value="Multidrug efflux transporter AcrB transmembrane domain"/>
    <property type="match status" value="2"/>
</dbReference>
<feature type="transmembrane region" description="Helical" evidence="1">
    <location>
        <begin position="531"/>
        <end position="549"/>
    </location>
</feature>
<gene>
    <name evidence="2" type="ORF">DFQ59_102473</name>
</gene>
<dbReference type="EMBL" id="QPJY01000002">
    <property type="protein sequence ID" value="RCX32120.1"/>
    <property type="molecule type" value="Genomic_DNA"/>
</dbReference>
<dbReference type="OrthoDB" id="9758297at2"/>
<feature type="transmembrane region" description="Helical" evidence="1">
    <location>
        <begin position="462"/>
        <end position="489"/>
    </location>
</feature>
<keyword evidence="3" id="KW-1185">Reference proteome</keyword>